<dbReference type="EMBL" id="LATL02000298">
    <property type="protein sequence ID" value="KMW70013.1"/>
    <property type="molecule type" value="Genomic_DNA"/>
</dbReference>
<dbReference type="GO" id="GO:0004177">
    <property type="term" value="F:aminopeptidase activity"/>
    <property type="evidence" value="ECO:0007669"/>
    <property type="project" value="UniProtKB-KW"/>
</dbReference>
<feature type="domain" description="Peptidase M28" evidence="1">
    <location>
        <begin position="82"/>
        <end position="295"/>
    </location>
</feature>
<dbReference type="Pfam" id="PF04389">
    <property type="entry name" value="Peptidase_M28"/>
    <property type="match status" value="1"/>
</dbReference>
<dbReference type="InterPro" id="IPR007484">
    <property type="entry name" value="Peptidase_M28"/>
</dbReference>
<reference evidence="2 3" key="1">
    <citation type="submission" date="2015-06" db="EMBL/GenBank/DDBJ databases">
        <title>Draft genome assembly of filamentous brackish cyanobacterium Limnoraphis robusta strain CS-951.</title>
        <authorList>
            <person name="Willis A."/>
            <person name="Parks M."/>
            <person name="Burford M.A."/>
        </authorList>
    </citation>
    <scope>NUCLEOTIDE SEQUENCE [LARGE SCALE GENOMIC DNA]</scope>
    <source>
        <strain evidence="2 3">CS-951</strain>
    </source>
</reference>
<comment type="caution">
    <text evidence="2">The sequence shown here is derived from an EMBL/GenBank/DDBJ whole genome shotgun (WGS) entry which is preliminary data.</text>
</comment>
<dbReference type="RefSeq" id="WP_046278049.1">
    <property type="nucleotide sequence ID" value="NZ_LATL02000298.1"/>
</dbReference>
<dbReference type="PANTHER" id="PTHR12147:SF26">
    <property type="entry name" value="PEPTIDASE M28 DOMAIN-CONTAINING PROTEIN"/>
    <property type="match status" value="1"/>
</dbReference>
<dbReference type="AlphaFoldDB" id="A0A0J9EUQ5"/>
<gene>
    <name evidence="2" type="ORF">WN50_38590</name>
</gene>
<dbReference type="PANTHER" id="PTHR12147">
    <property type="entry name" value="METALLOPEPTIDASE M28 FAMILY MEMBER"/>
    <property type="match status" value="1"/>
</dbReference>
<evidence type="ECO:0000313" key="3">
    <source>
        <dbReference type="Proteomes" id="UP000033607"/>
    </source>
</evidence>
<dbReference type="SUPFAM" id="SSF53187">
    <property type="entry name" value="Zn-dependent exopeptidases"/>
    <property type="match status" value="1"/>
</dbReference>
<keyword evidence="2" id="KW-0031">Aminopeptidase</keyword>
<dbReference type="Gene3D" id="3.40.630.10">
    <property type="entry name" value="Zn peptidases"/>
    <property type="match status" value="1"/>
</dbReference>
<dbReference type="GO" id="GO:0006508">
    <property type="term" value="P:proteolysis"/>
    <property type="evidence" value="ECO:0007669"/>
    <property type="project" value="InterPro"/>
</dbReference>
<sequence>MIPSMPGESYHGPLPALTTHEFELQMALERDIKILAKEIGERNYLNYDNLRASADFLETEFLDCGYHVQRQAYEVNDQTFENLAVEIKGSDRPDEIIVIGGHYDSVAGCPGANDNGSGAAAVLALARLFAGKTPRRTLRFVEFVNEEPPFAMTEGMGSLVYARYCKQRQDNIVGMLSLETMGYYSNELGSQRFPFPLGNFYPSTGNYIAFVTHLKSTSLVRQMVESFRRHTQFPCEGAAVPGMITGVSYSDHWSFWEQGYPAVMVTDTAMFRYPYYHAWNDTPEQVNYDCLARVVAGLERVIEELVS</sequence>
<dbReference type="GO" id="GO:0008235">
    <property type="term" value="F:metalloexopeptidase activity"/>
    <property type="evidence" value="ECO:0007669"/>
    <property type="project" value="InterPro"/>
</dbReference>
<accession>A0A0J9EUQ5</accession>
<dbReference type="PATRIC" id="fig|1637645.4.peg.5826"/>
<evidence type="ECO:0000259" key="1">
    <source>
        <dbReference type="Pfam" id="PF04389"/>
    </source>
</evidence>
<dbReference type="Proteomes" id="UP000033607">
    <property type="component" value="Unassembled WGS sequence"/>
</dbReference>
<evidence type="ECO:0000313" key="2">
    <source>
        <dbReference type="EMBL" id="KMW70013.1"/>
    </source>
</evidence>
<keyword evidence="2" id="KW-0645">Protease</keyword>
<keyword evidence="2" id="KW-0378">Hydrolase</keyword>
<name>A0A0J9EUQ5_9CYAN</name>
<organism evidence="2 3">
    <name type="scientific">Limnoraphis robusta CS-951</name>
    <dbReference type="NCBI Taxonomy" id="1637645"/>
    <lineage>
        <taxon>Bacteria</taxon>
        <taxon>Bacillati</taxon>
        <taxon>Cyanobacteriota</taxon>
        <taxon>Cyanophyceae</taxon>
        <taxon>Oscillatoriophycideae</taxon>
        <taxon>Oscillatoriales</taxon>
        <taxon>Sirenicapillariaceae</taxon>
        <taxon>Limnoraphis</taxon>
    </lineage>
</organism>
<proteinExistence type="predicted"/>
<dbReference type="InterPro" id="IPR045175">
    <property type="entry name" value="M28_fam"/>
</dbReference>
<protein>
    <submittedName>
        <fullName evidence="2">Aminopeptidase</fullName>
    </submittedName>
</protein>